<comment type="caution">
    <text evidence="2">The sequence shown here is derived from an EMBL/GenBank/DDBJ whole genome shotgun (WGS) entry which is preliminary data.</text>
</comment>
<dbReference type="AlphaFoldDB" id="A0A660LBR3"/>
<feature type="compositionally biased region" description="Basic residues" evidence="1">
    <location>
        <begin position="233"/>
        <end position="245"/>
    </location>
</feature>
<feature type="compositionally biased region" description="Basic and acidic residues" evidence="1">
    <location>
        <begin position="447"/>
        <end position="457"/>
    </location>
</feature>
<sequence>MSQPTRATPSRNSARRLTSAAYRTRICSGRSRSTFLATFLCSYTSEGIRSSAESSPYRNMEPGGPKCTSVVQPASRTTWLGSHKRLDRTSWARARVDIRDRRQRPGRRGHPRSAPSHHGRKPAGARPTHRSARLVRAAGRIRSTGHLRATRDAAHSATPVRRGHSRGGGVGCLCSNRRALRRACAREGSRRGRDLDARRPDAVCRNHRESSPRRCRGPATLGRESGAPPYRAARLRSRRRTRRRPAGGVHQERVARARRRMLALDARASRWAHVPGHAHTAPADTKQRAAGSRRGLTSAREGGLWGLRKRARTPSPRRSSELTATQRFGDAASDRSGHSPSNVGDPWSARQRCCFCCVSLDCPQSLILRLLHQRRPPPQCGERLAAIRIPSGFRCASQRRWAASTPTAADRTTGIGRLIFLIRKGSETTQSTPPVPAKHGSCPQRPEGAEVRELQRT</sequence>
<evidence type="ECO:0000256" key="1">
    <source>
        <dbReference type="SAM" id="MobiDB-lite"/>
    </source>
</evidence>
<name>A0A660LBR3_9ACTN</name>
<evidence type="ECO:0000313" key="2">
    <source>
        <dbReference type="EMBL" id="RKQ90464.1"/>
    </source>
</evidence>
<feature type="region of interest" description="Disordered" evidence="1">
    <location>
        <begin position="273"/>
        <end position="346"/>
    </location>
</feature>
<accession>A0A660LBR3</accession>
<dbReference type="EMBL" id="RBIL01000001">
    <property type="protein sequence ID" value="RKQ90464.1"/>
    <property type="molecule type" value="Genomic_DNA"/>
</dbReference>
<dbReference type="Proteomes" id="UP000278962">
    <property type="component" value="Unassembled WGS sequence"/>
</dbReference>
<reference evidence="2 3" key="1">
    <citation type="submission" date="2018-10" db="EMBL/GenBank/DDBJ databases">
        <title>Genomic Encyclopedia of Archaeal and Bacterial Type Strains, Phase II (KMG-II): from individual species to whole genera.</title>
        <authorList>
            <person name="Goeker M."/>
        </authorList>
    </citation>
    <scope>NUCLEOTIDE SEQUENCE [LARGE SCALE GENOMIC DNA]</scope>
    <source>
        <strain evidence="2 3">DSM 14954</strain>
    </source>
</reference>
<evidence type="ECO:0000313" key="3">
    <source>
        <dbReference type="Proteomes" id="UP000278962"/>
    </source>
</evidence>
<feature type="region of interest" description="Disordered" evidence="1">
    <location>
        <begin position="50"/>
        <end position="71"/>
    </location>
</feature>
<feature type="region of interest" description="Disordered" evidence="1">
    <location>
        <begin position="203"/>
        <end position="254"/>
    </location>
</feature>
<gene>
    <name evidence="2" type="ORF">C8N24_0267</name>
</gene>
<keyword evidence="3" id="KW-1185">Reference proteome</keyword>
<proteinExistence type="predicted"/>
<feature type="region of interest" description="Disordered" evidence="1">
    <location>
        <begin position="426"/>
        <end position="457"/>
    </location>
</feature>
<organism evidence="2 3">
    <name type="scientific">Solirubrobacter pauli</name>
    <dbReference type="NCBI Taxonomy" id="166793"/>
    <lineage>
        <taxon>Bacteria</taxon>
        <taxon>Bacillati</taxon>
        <taxon>Actinomycetota</taxon>
        <taxon>Thermoleophilia</taxon>
        <taxon>Solirubrobacterales</taxon>
        <taxon>Solirubrobacteraceae</taxon>
        <taxon>Solirubrobacter</taxon>
    </lineage>
</organism>
<protein>
    <submittedName>
        <fullName evidence="2">Uncharacterized protein</fullName>
    </submittedName>
</protein>
<feature type="compositionally biased region" description="Basic and acidic residues" evidence="1">
    <location>
        <begin position="203"/>
        <end position="212"/>
    </location>
</feature>
<feature type="compositionally biased region" description="Basic residues" evidence="1">
    <location>
        <begin position="101"/>
        <end position="133"/>
    </location>
</feature>
<feature type="region of interest" description="Disordered" evidence="1">
    <location>
        <begin position="94"/>
        <end position="167"/>
    </location>
</feature>